<dbReference type="Proteomes" id="UP000570166">
    <property type="component" value="Unassembled WGS sequence"/>
</dbReference>
<accession>A0A838L966</accession>
<evidence type="ECO:0000256" key="1">
    <source>
        <dbReference type="ARBA" id="ARBA00023002"/>
    </source>
</evidence>
<feature type="domain" description="Mannitol dehydrogenase C-terminal" evidence="3">
    <location>
        <begin position="293"/>
        <end position="475"/>
    </location>
</feature>
<gene>
    <name evidence="4" type="ORF">HZF05_08140</name>
</gene>
<dbReference type="Gene3D" id="1.10.1040.10">
    <property type="entry name" value="N-(1-d-carboxylethyl)-l-norvaline Dehydrogenase, domain 2"/>
    <property type="match status" value="1"/>
</dbReference>
<evidence type="ECO:0000313" key="5">
    <source>
        <dbReference type="Proteomes" id="UP000570166"/>
    </source>
</evidence>
<feature type="domain" description="Mannitol dehydrogenase N-terminal" evidence="2">
    <location>
        <begin position="34"/>
        <end position="285"/>
    </location>
</feature>
<dbReference type="InterPro" id="IPR013328">
    <property type="entry name" value="6PGD_dom2"/>
</dbReference>
<dbReference type="AlphaFoldDB" id="A0A838L966"/>
<dbReference type="InterPro" id="IPR050988">
    <property type="entry name" value="Mannitol_DH/Oxidoreductase"/>
</dbReference>
<dbReference type="InterPro" id="IPR013131">
    <property type="entry name" value="Mannitol_DH_N"/>
</dbReference>
<dbReference type="Pfam" id="PF08125">
    <property type="entry name" value="Mannitol_dh_C"/>
    <property type="match status" value="1"/>
</dbReference>
<dbReference type="SUPFAM" id="SSF51735">
    <property type="entry name" value="NAD(P)-binding Rossmann-fold domains"/>
    <property type="match status" value="1"/>
</dbReference>
<protein>
    <submittedName>
        <fullName evidence="4">Mannitol dehydrogenase family protein</fullName>
    </submittedName>
</protein>
<evidence type="ECO:0000259" key="3">
    <source>
        <dbReference type="Pfam" id="PF08125"/>
    </source>
</evidence>
<dbReference type="PANTHER" id="PTHR43362:SF1">
    <property type="entry name" value="MANNITOL DEHYDROGENASE 2-RELATED"/>
    <property type="match status" value="1"/>
</dbReference>
<name>A0A838L966_9SPHN</name>
<dbReference type="InterPro" id="IPR000669">
    <property type="entry name" value="Mannitol_DH"/>
</dbReference>
<dbReference type="GO" id="GO:0016616">
    <property type="term" value="F:oxidoreductase activity, acting on the CH-OH group of donors, NAD or NADP as acceptor"/>
    <property type="evidence" value="ECO:0007669"/>
    <property type="project" value="TreeGrafter"/>
</dbReference>
<evidence type="ECO:0000313" key="4">
    <source>
        <dbReference type="EMBL" id="MBA2934068.1"/>
    </source>
</evidence>
<dbReference type="RefSeq" id="WP_160366283.1">
    <property type="nucleotide sequence ID" value="NZ_JACEIB010000005.1"/>
</dbReference>
<dbReference type="Pfam" id="PF01232">
    <property type="entry name" value="Mannitol_dh"/>
    <property type="match status" value="1"/>
</dbReference>
<proteinExistence type="predicted"/>
<dbReference type="SUPFAM" id="SSF48179">
    <property type="entry name" value="6-phosphogluconate dehydrogenase C-terminal domain-like"/>
    <property type="match status" value="1"/>
</dbReference>
<dbReference type="PANTHER" id="PTHR43362">
    <property type="entry name" value="MANNITOL DEHYDROGENASE DSF1-RELATED"/>
    <property type="match status" value="1"/>
</dbReference>
<dbReference type="Gene3D" id="3.40.50.720">
    <property type="entry name" value="NAD(P)-binding Rossmann-like Domain"/>
    <property type="match status" value="1"/>
</dbReference>
<dbReference type="InterPro" id="IPR036291">
    <property type="entry name" value="NAD(P)-bd_dom_sf"/>
</dbReference>
<dbReference type="PRINTS" id="PR00084">
    <property type="entry name" value="MTLDHDRGNASE"/>
</dbReference>
<sequence length="496" mass="54041">MGATDHIDLARSTLGALPQGVAAPVFDVARVRPGIVHLGLGGFHRAHMARYIHDLMEVDETALDWGIIGVGLRPTDRPLLDALGAQQGLYTLVERDAKGEQATVIGSICKCVDASETSRVLLDAIDDPAIRIVSLTVTEHGYCLDRATKTLDMESAAILYDRAHPNDPCTAVGVLVEAFSRRHAAGLPAFTTLSCDNIQHNGDVLREAVLTLARLRDTALATWIEHETQFPNTMVDRITPVPSEEQTEALQIRTGLHDRAPLLAEPFRQWVIEDRFTAGRPAWEKVGAQFVDDVAPYEMMKLRLLNTSHLVVAGLGQLAGYRLIDEAISDPLIGRTMRALMVRETEPTLAPVPGIDLAAYKDDLLARFANPAIRDTVERVNADAPINLLLDPIRDRLAANAPIDLLALGLAAWLRRVRGEDDAGQPIPVHHPFADELRKLAIEGGADPEPLLSLRQLFGDLGEDPNLRANVGRWLAALYQIGARATLNQAAHAGLI</sequence>
<keyword evidence="1" id="KW-0560">Oxidoreductase</keyword>
<dbReference type="EMBL" id="JACEIB010000005">
    <property type="protein sequence ID" value="MBA2934068.1"/>
    <property type="molecule type" value="Genomic_DNA"/>
</dbReference>
<comment type="caution">
    <text evidence="4">The sequence shown here is derived from an EMBL/GenBank/DDBJ whole genome shotgun (WGS) entry which is preliminary data.</text>
</comment>
<keyword evidence="5" id="KW-1185">Reference proteome</keyword>
<dbReference type="InterPro" id="IPR008927">
    <property type="entry name" value="6-PGluconate_DH-like_C_sf"/>
</dbReference>
<reference evidence="4 5" key="1">
    <citation type="submission" date="2020-07" db="EMBL/GenBank/DDBJ databases">
        <authorList>
            <person name="Sun Q."/>
        </authorList>
    </citation>
    <scope>NUCLEOTIDE SEQUENCE [LARGE SCALE GENOMIC DNA]</scope>
    <source>
        <strain evidence="4 5">CGMCC 1.13654</strain>
    </source>
</reference>
<evidence type="ECO:0000259" key="2">
    <source>
        <dbReference type="Pfam" id="PF01232"/>
    </source>
</evidence>
<organism evidence="4 5">
    <name type="scientific">Sphingomonas chungangi</name>
    <dbReference type="NCBI Taxonomy" id="2683589"/>
    <lineage>
        <taxon>Bacteria</taxon>
        <taxon>Pseudomonadati</taxon>
        <taxon>Pseudomonadota</taxon>
        <taxon>Alphaproteobacteria</taxon>
        <taxon>Sphingomonadales</taxon>
        <taxon>Sphingomonadaceae</taxon>
        <taxon>Sphingomonas</taxon>
    </lineage>
</organism>
<dbReference type="InterPro" id="IPR013118">
    <property type="entry name" value="Mannitol_DH_C"/>
</dbReference>